<feature type="domain" description="Transposase IS116/IS110/IS902 C-terminal" evidence="2">
    <location>
        <begin position="205"/>
        <end position="291"/>
    </location>
</feature>
<dbReference type="GO" id="GO:0004803">
    <property type="term" value="F:transposase activity"/>
    <property type="evidence" value="ECO:0007669"/>
    <property type="project" value="InterPro"/>
</dbReference>
<proteinExistence type="predicted"/>
<dbReference type="PANTHER" id="PTHR33055">
    <property type="entry name" value="TRANSPOSASE FOR INSERTION SEQUENCE ELEMENT IS1111A"/>
    <property type="match status" value="1"/>
</dbReference>
<evidence type="ECO:0000313" key="4">
    <source>
        <dbReference type="EMBL" id="WOF14334.1"/>
    </source>
</evidence>
<dbReference type="AlphaFoldDB" id="A0A7X5YB58"/>
<reference evidence="4 6" key="1">
    <citation type="submission" date="2019-09" db="EMBL/GenBank/DDBJ databases">
        <title>Butyricimonas paravirosa DSM 105722 (=214-4 = JCM 18677 = CCUG 65563).</title>
        <authorList>
            <person name="Le Roy T."/>
            <person name="Cani P.D."/>
        </authorList>
    </citation>
    <scope>NUCLEOTIDE SEQUENCE [LARGE SCALE GENOMIC DNA]</scope>
    <source>
        <strain evidence="4 6">DSM 105722</strain>
    </source>
</reference>
<dbReference type="GO" id="GO:0006313">
    <property type="term" value="P:DNA transposition"/>
    <property type="evidence" value="ECO:0007669"/>
    <property type="project" value="InterPro"/>
</dbReference>
<dbReference type="Proteomes" id="UP000576368">
    <property type="component" value="Unassembled WGS sequence"/>
</dbReference>
<dbReference type="InterPro" id="IPR002525">
    <property type="entry name" value="Transp_IS110-like_N"/>
</dbReference>
<evidence type="ECO:0000313" key="5">
    <source>
        <dbReference type="Proteomes" id="UP000576368"/>
    </source>
</evidence>
<dbReference type="RefSeq" id="WP_118594402.1">
    <property type="nucleotide sequence ID" value="NZ_BMPA01000006.1"/>
</dbReference>
<dbReference type="Pfam" id="PF01548">
    <property type="entry name" value="DEDD_Tnp_IS110"/>
    <property type="match status" value="1"/>
</dbReference>
<keyword evidence="6" id="KW-1185">Reference proteome</keyword>
<evidence type="ECO:0000259" key="2">
    <source>
        <dbReference type="Pfam" id="PF02371"/>
    </source>
</evidence>
<evidence type="ECO:0000313" key="6">
    <source>
        <dbReference type="Proteomes" id="UP001302374"/>
    </source>
</evidence>
<dbReference type="PANTHER" id="PTHR33055:SF3">
    <property type="entry name" value="PUTATIVE TRANSPOSASE FOR IS117-RELATED"/>
    <property type="match status" value="1"/>
</dbReference>
<dbReference type="EMBL" id="JAATLI010000005">
    <property type="protein sequence ID" value="NJC17875.1"/>
    <property type="molecule type" value="Genomic_DNA"/>
</dbReference>
<gene>
    <name evidence="4" type="ORF">F1644_19665</name>
    <name evidence="3" type="ORF">GGR15_001492</name>
</gene>
<evidence type="ECO:0000313" key="3">
    <source>
        <dbReference type="EMBL" id="NJC17875.1"/>
    </source>
</evidence>
<feature type="domain" description="Transposase IS110-like N-terminal" evidence="1">
    <location>
        <begin position="7"/>
        <end position="148"/>
    </location>
</feature>
<dbReference type="Pfam" id="PF02371">
    <property type="entry name" value="Transposase_20"/>
    <property type="match status" value="1"/>
</dbReference>
<protein>
    <submittedName>
        <fullName evidence="3 4">Transposase</fullName>
    </submittedName>
</protein>
<dbReference type="InterPro" id="IPR003346">
    <property type="entry name" value="Transposase_20"/>
</dbReference>
<organism evidence="3 5">
    <name type="scientific">Butyricimonas paravirosa</name>
    <dbReference type="NCBI Taxonomy" id="1472417"/>
    <lineage>
        <taxon>Bacteria</taxon>
        <taxon>Pseudomonadati</taxon>
        <taxon>Bacteroidota</taxon>
        <taxon>Bacteroidia</taxon>
        <taxon>Bacteroidales</taxon>
        <taxon>Odoribacteraceae</taxon>
        <taxon>Butyricimonas</taxon>
    </lineage>
</organism>
<sequence>MNYSHFVGLDVGKKSFDACLVSLDKELSHHTFPNTPGGIEELLHRVKQHGVEVETALFCAENMGSHVIDLCLSSYQFHFPLALECPLTIKRSIGLQRGKNDRIDARRIARYACLHYRKLRLYQLPDKDLVRLRNWMVIRDNLVKQKVSSRKLLELPRETSGLADLVTAMTFLEKQLSLVKEKISYVEQEMEKIISSNIALLTNYQLLTSIKGIGPINAIVLLCVTGNFHRFSDPRKFACYCGVAPFEHSSGTSIRGKTKTSNLANREVKVYLTRAAITAISWDPQIKAYYKRKTGEGKHKASVINAVRAKIIARCFAVIKRKTPFVTLRA</sequence>
<dbReference type="EMBL" id="CP043839">
    <property type="protein sequence ID" value="WOF14334.1"/>
    <property type="molecule type" value="Genomic_DNA"/>
</dbReference>
<reference evidence="3 5" key="2">
    <citation type="submission" date="2020-03" db="EMBL/GenBank/DDBJ databases">
        <title>Genomic Encyclopedia of Type Strains, Phase IV (KMG-IV): sequencing the most valuable type-strain genomes for metagenomic binning, comparative biology and taxonomic classification.</title>
        <authorList>
            <person name="Goeker M."/>
        </authorList>
    </citation>
    <scope>NUCLEOTIDE SEQUENCE [LARGE SCALE GENOMIC DNA]</scope>
    <source>
        <strain evidence="3 5">DSM 105722</strain>
    </source>
</reference>
<dbReference type="GeneID" id="86893562"/>
<evidence type="ECO:0000259" key="1">
    <source>
        <dbReference type="Pfam" id="PF01548"/>
    </source>
</evidence>
<dbReference type="Proteomes" id="UP001302374">
    <property type="component" value="Chromosome"/>
</dbReference>
<dbReference type="NCBIfam" id="NF033542">
    <property type="entry name" value="transpos_IS110"/>
    <property type="match status" value="1"/>
</dbReference>
<accession>A0A7X5YB58</accession>
<name>A0A7X5YB58_9BACT</name>
<dbReference type="InterPro" id="IPR047650">
    <property type="entry name" value="Transpos_IS110"/>
</dbReference>
<dbReference type="GO" id="GO:0003677">
    <property type="term" value="F:DNA binding"/>
    <property type="evidence" value="ECO:0007669"/>
    <property type="project" value="InterPro"/>
</dbReference>